<dbReference type="RefSeq" id="WP_305928491.1">
    <property type="nucleotide sequence ID" value="NZ_JAVAIL010000001.1"/>
</dbReference>
<evidence type="ECO:0008006" key="3">
    <source>
        <dbReference type="Google" id="ProtNLM"/>
    </source>
</evidence>
<accession>A0ABT9H4V6</accession>
<dbReference type="EMBL" id="JAVAIL010000001">
    <property type="protein sequence ID" value="MDP4538351.1"/>
    <property type="molecule type" value="Genomic_DNA"/>
</dbReference>
<name>A0ABT9H4V6_9SPHN</name>
<keyword evidence="2" id="KW-1185">Reference proteome</keyword>
<dbReference type="Proteomes" id="UP001235664">
    <property type="component" value="Unassembled WGS sequence"/>
</dbReference>
<reference evidence="1 2" key="1">
    <citation type="submission" date="2023-08" db="EMBL/GenBank/DDBJ databases">
        <title>genomic of DY56.</title>
        <authorList>
            <person name="Wang Y."/>
        </authorList>
    </citation>
    <scope>NUCLEOTIDE SEQUENCE [LARGE SCALE GENOMIC DNA]</scope>
    <source>
        <strain evidence="1 2">DY56-A-20</strain>
    </source>
</reference>
<sequence length="88" mass="9594">MDFDDLLHRYFGSSAIAEIQPGGLMAGIDRMLVDFGLEQDRGKRFALWSLLHLLGAAPDLEAAFESPADREAARDLIDMLAATEQGDG</sequence>
<evidence type="ECO:0000313" key="1">
    <source>
        <dbReference type="EMBL" id="MDP4538351.1"/>
    </source>
</evidence>
<protein>
    <recommendedName>
        <fullName evidence="3">Gene transfer agent family protein</fullName>
    </recommendedName>
</protein>
<proteinExistence type="predicted"/>
<evidence type="ECO:0000313" key="2">
    <source>
        <dbReference type="Proteomes" id="UP001235664"/>
    </source>
</evidence>
<organism evidence="1 2">
    <name type="scientific">Qipengyuania benthica</name>
    <dbReference type="NCBI Taxonomy" id="3067651"/>
    <lineage>
        <taxon>Bacteria</taxon>
        <taxon>Pseudomonadati</taxon>
        <taxon>Pseudomonadota</taxon>
        <taxon>Alphaproteobacteria</taxon>
        <taxon>Sphingomonadales</taxon>
        <taxon>Erythrobacteraceae</taxon>
        <taxon>Qipengyuania</taxon>
    </lineage>
</organism>
<gene>
    <name evidence="1" type="ORF">Q9K01_01745</name>
</gene>
<comment type="caution">
    <text evidence="1">The sequence shown here is derived from an EMBL/GenBank/DDBJ whole genome shotgun (WGS) entry which is preliminary data.</text>
</comment>